<dbReference type="InterPro" id="IPR052520">
    <property type="entry name" value="ATL_DNA_repair"/>
</dbReference>
<evidence type="ECO:0000313" key="4">
    <source>
        <dbReference type="Proteomes" id="UP000315889"/>
    </source>
</evidence>
<protein>
    <submittedName>
        <fullName evidence="3">MGMT family protein</fullName>
    </submittedName>
</protein>
<keyword evidence="1" id="KW-0227">DNA damage</keyword>
<dbReference type="PANTHER" id="PTHR42942:SF1">
    <property type="entry name" value="ALKYLTRANSFERASE-LIKE PROTEIN 1"/>
    <property type="match status" value="1"/>
</dbReference>
<dbReference type="GO" id="GO:0003824">
    <property type="term" value="F:catalytic activity"/>
    <property type="evidence" value="ECO:0007669"/>
    <property type="project" value="InterPro"/>
</dbReference>
<comment type="caution">
    <text evidence="3">The sequence shown here is derived from an EMBL/GenBank/DDBJ whole genome shotgun (WGS) entry which is preliminary data.</text>
</comment>
<dbReference type="InterPro" id="IPR036217">
    <property type="entry name" value="MethylDNA_cys_MeTrfase_DNAb"/>
</dbReference>
<accession>A0A520MP44</accession>
<name>A0A520MP44_9GAMM</name>
<feature type="domain" description="Methylated-DNA-[protein]-cysteine S-methyltransferase DNA binding" evidence="2">
    <location>
        <begin position="7"/>
        <end position="84"/>
    </location>
</feature>
<dbReference type="AlphaFoldDB" id="A0A520MP44"/>
<dbReference type="GO" id="GO:0006281">
    <property type="term" value="P:DNA repair"/>
    <property type="evidence" value="ECO:0007669"/>
    <property type="project" value="InterPro"/>
</dbReference>
<evidence type="ECO:0000256" key="1">
    <source>
        <dbReference type="ARBA" id="ARBA00022763"/>
    </source>
</evidence>
<sequence>MDDMTSEQRFYSIIQQIPSGCVATYGQVAELAGLPGCARMVGRTLSQLPSGSQLPWHRVIAASGKISLPEDSESFLKQKEKLLSDGIEINHNRVNLNHYQWQP</sequence>
<dbReference type="SUPFAM" id="SSF46767">
    <property type="entry name" value="Methylated DNA-protein cysteine methyltransferase, C-terminal domain"/>
    <property type="match status" value="1"/>
</dbReference>
<dbReference type="Gene3D" id="1.10.10.10">
    <property type="entry name" value="Winged helix-like DNA-binding domain superfamily/Winged helix DNA-binding domain"/>
    <property type="match status" value="1"/>
</dbReference>
<reference evidence="3 4" key="1">
    <citation type="submission" date="2019-02" db="EMBL/GenBank/DDBJ databases">
        <title>Prokaryotic population dynamics and viral predation in marine succession experiment using metagenomics: the confinement effect.</title>
        <authorList>
            <person name="Haro-Moreno J.M."/>
            <person name="Rodriguez-Valera F."/>
            <person name="Lopez-Perez M."/>
        </authorList>
    </citation>
    <scope>NUCLEOTIDE SEQUENCE [LARGE SCALE GENOMIC DNA]</scope>
    <source>
        <strain evidence="3">MED-G170</strain>
    </source>
</reference>
<evidence type="ECO:0000259" key="2">
    <source>
        <dbReference type="Pfam" id="PF01035"/>
    </source>
</evidence>
<dbReference type="InterPro" id="IPR036388">
    <property type="entry name" value="WH-like_DNA-bd_sf"/>
</dbReference>
<dbReference type="InterPro" id="IPR014048">
    <property type="entry name" value="MethylDNA_cys_MeTrfase_DNA-bd"/>
</dbReference>
<organism evidence="3 4">
    <name type="scientific">SAR92 clade bacterium</name>
    <dbReference type="NCBI Taxonomy" id="2315479"/>
    <lineage>
        <taxon>Bacteria</taxon>
        <taxon>Pseudomonadati</taxon>
        <taxon>Pseudomonadota</taxon>
        <taxon>Gammaproteobacteria</taxon>
        <taxon>Cellvibrionales</taxon>
        <taxon>Porticoccaceae</taxon>
        <taxon>SAR92 clade</taxon>
    </lineage>
</organism>
<gene>
    <name evidence="3" type="ORF">EVB03_01145</name>
</gene>
<dbReference type="Proteomes" id="UP000315889">
    <property type="component" value="Unassembled WGS sequence"/>
</dbReference>
<evidence type="ECO:0000313" key="3">
    <source>
        <dbReference type="EMBL" id="RZO22998.1"/>
    </source>
</evidence>
<dbReference type="Pfam" id="PF01035">
    <property type="entry name" value="DNA_binding_1"/>
    <property type="match status" value="1"/>
</dbReference>
<dbReference type="EMBL" id="SHBP01000001">
    <property type="protein sequence ID" value="RZO22998.1"/>
    <property type="molecule type" value="Genomic_DNA"/>
</dbReference>
<proteinExistence type="predicted"/>
<dbReference type="PANTHER" id="PTHR42942">
    <property type="entry name" value="6-O-METHYLGUANINE DNA METHYLTRANSFERASE"/>
    <property type="match status" value="1"/>
</dbReference>
<dbReference type="CDD" id="cd06445">
    <property type="entry name" value="ATase"/>
    <property type="match status" value="1"/>
</dbReference>